<evidence type="ECO:0000256" key="1">
    <source>
        <dbReference type="SAM" id="MobiDB-lite"/>
    </source>
</evidence>
<feature type="compositionally biased region" description="Low complexity" evidence="1">
    <location>
        <begin position="98"/>
        <end position="124"/>
    </location>
</feature>
<keyword evidence="3" id="KW-1185">Reference proteome</keyword>
<gene>
    <name evidence="2" type="ORF">KIPB_006957</name>
</gene>
<feature type="region of interest" description="Disordered" evidence="1">
    <location>
        <begin position="93"/>
        <end position="124"/>
    </location>
</feature>
<comment type="caution">
    <text evidence="2">The sequence shown here is derived from an EMBL/GenBank/DDBJ whole genome shotgun (WGS) entry which is preliminary data.</text>
</comment>
<reference evidence="2 3" key="1">
    <citation type="journal article" date="2018" name="PLoS ONE">
        <title>The draft genome of Kipferlia bialata reveals reductive genome evolution in fornicate parasites.</title>
        <authorList>
            <person name="Tanifuji G."/>
            <person name="Takabayashi S."/>
            <person name="Kume K."/>
            <person name="Takagi M."/>
            <person name="Nakayama T."/>
            <person name="Kamikawa R."/>
            <person name="Inagaki Y."/>
            <person name="Hashimoto T."/>
        </authorList>
    </citation>
    <scope>NUCLEOTIDE SEQUENCE [LARGE SCALE GENOMIC DNA]</scope>
    <source>
        <strain evidence="2">NY0173</strain>
    </source>
</reference>
<dbReference type="Proteomes" id="UP000265618">
    <property type="component" value="Unassembled WGS sequence"/>
</dbReference>
<feature type="compositionally biased region" description="Polar residues" evidence="1">
    <location>
        <begin position="22"/>
        <end position="36"/>
    </location>
</feature>
<organism evidence="2 3">
    <name type="scientific">Kipferlia bialata</name>
    <dbReference type="NCBI Taxonomy" id="797122"/>
    <lineage>
        <taxon>Eukaryota</taxon>
        <taxon>Metamonada</taxon>
        <taxon>Carpediemonas-like organisms</taxon>
        <taxon>Kipferlia</taxon>
    </lineage>
</organism>
<evidence type="ECO:0000313" key="2">
    <source>
        <dbReference type="EMBL" id="GIQ85312.1"/>
    </source>
</evidence>
<sequence>MPDPHVSPVATGDACSAPPSPVSGTAGHTDTPGCTHTHTDAHTPPQPQPQPRWSVRTLLAVLQTKPEVCAGIGLSEHDLTGIAAEVHAYPLPTKAPLADGTDAGSGAPDGPADGASDGAGSAAE</sequence>
<name>A0A9K3CZC5_9EUKA</name>
<dbReference type="EMBL" id="BDIP01001876">
    <property type="protein sequence ID" value="GIQ85312.1"/>
    <property type="molecule type" value="Genomic_DNA"/>
</dbReference>
<dbReference type="AlphaFoldDB" id="A0A9K3CZC5"/>
<protein>
    <submittedName>
        <fullName evidence="2">Uncharacterized protein</fullName>
    </submittedName>
</protein>
<accession>A0A9K3CZC5</accession>
<proteinExistence type="predicted"/>
<feature type="region of interest" description="Disordered" evidence="1">
    <location>
        <begin position="1"/>
        <end position="52"/>
    </location>
</feature>
<evidence type="ECO:0000313" key="3">
    <source>
        <dbReference type="Proteomes" id="UP000265618"/>
    </source>
</evidence>